<name>A0A699J241_TANCI</name>
<proteinExistence type="predicted"/>
<keyword evidence="1 3" id="KW-0067">ATP-binding</keyword>
<feature type="domain" description="DEAD-box helicase OB fold" evidence="2">
    <location>
        <begin position="47"/>
        <end position="116"/>
    </location>
</feature>
<dbReference type="AlphaFoldDB" id="A0A699J241"/>
<sequence length="122" mass="13681">MGIPPPPPVTQPQIAMNNVNDPLYIASFDHPDMVLTNTSFNGTNFHGWSRNIKMALGKTKIRVLANGQTAEVHPTSVLCRTKSECIIFYSLVQTSRNYVRNVTIIDYLWLAELAPQCYGLKD</sequence>
<comment type="caution">
    <text evidence="3">The sequence shown here is derived from an EMBL/GenBank/DDBJ whole genome shotgun (WGS) entry which is preliminary data.</text>
</comment>
<dbReference type="EMBL" id="BKCJ010362142">
    <property type="protein sequence ID" value="GFA05595.1"/>
    <property type="molecule type" value="Genomic_DNA"/>
</dbReference>
<keyword evidence="1 3" id="KW-0547">Nucleotide-binding</keyword>
<accession>A0A699J241</accession>
<organism evidence="3">
    <name type="scientific">Tanacetum cinerariifolium</name>
    <name type="common">Dalmatian daisy</name>
    <name type="synonym">Chrysanthemum cinerariifolium</name>
    <dbReference type="NCBI Taxonomy" id="118510"/>
    <lineage>
        <taxon>Eukaryota</taxon>
        <taxon>Viridiplantae</taxon>
        <taxon>Streptophyta</taxon>
        <taxon>Embryophyta</taxon>
        <taxon>Tracheophyta</taxon>
        <taxon>Spermatophyta</taxon>
        <taxon>Magnoliopsida</taxon>
        <taxon>eudicotyledons</taxon>
        <taxon>Gunneridae</taxon>
        <taxon>Pentapetalae</taxon>
        <taxon>asterids</taxon>
        <taxon>campanulids</taxon>
        <taxon>Asterales</taxon>
        <taxon>Asteraceae</taxon>
        <taxon>Asteroideae</taxon>
        <taxon>Anthemideae</taxon>
        <taxon>Anthemidinae</taxon>
        <taxon>Tanacetum</taxon>
    </lineage>
</organism>
<keyword evidence="1 3" id="KW-0347">Helicase</keyword>
<dbReference type="GO" id="GO:0004386">
    <property type="term" value="F:helicase activity"/>
    <property type="evidence" value="ECO:0007669"/>
    <property type="project" value="UniProtKB-KW"/>
</dbReference>
<keyword evidence="1 3" id="KW-0378">Hydrolase</keyword>
<reference evidence="3" key="1">
    <citation type="journal article" date="2019" name="Sci. Rep.">
        <title>Draft genome of Tanacetum cinerariifolium, the natural source of mosquito coil.</title>
        <authorList>
            <person name="Yamashiro T."/>
            <person name="Shiraishi A."/>
            <person name="Satake H."/>
            <person name="Nakayama K."/>
        </authorList>
    </citation>
    <scope>NUCLEOTIDE SEQUENCE</scope>
</reference>
<evidence type="ECO:0000256" key="1">
    <source>
        <dbReference type="ARBA" id="ARBA00022806"/>
    </source>
</evidence>
<evidence type="ECO:0000259" key="2">
    <source>
        <dbReference type="Pfam" id="PF07717"/>
    </source>
</evidence>
<evidence type="ECO:0000313" key="3">
    <source>
        <dbReference type="EMBL" id="GFA05595.1"/>
    </source>
</evidence>
<gene>
    <name evidence="3" type="ORF">Tci_577567</name>
</gene>
<protein>
    <submittedName>
        <fullName evidence="3">Pre-mRNA-splicing factor ATP-dependent RNA helicase DEAH10</fullName>
    </submittedName>
</protein>
<dbReference type="Pfam" id="PF07717">
    <property type="entry name" value="OB_NTP_bind"/>
    <property type="match status" value="1"/>
</dbReference>
<dbReference type="InterPro" id="IPR011709">
    <property type="entry name" value="DEAD-box_helicase_OB_fold"/>
</dbReference>